<dbReference type="PANTHER" id="PTHR10937">
    <property type="entry name" value="GLUCOSAMINE--FRUCTOSE-6-PHOSPHATE AMINOTRANSFERASE, ISOMERIZING"/>
    <property type="match status" value="1"/>
</dbReference>
<proteinExistence type="inferred from homology"/>
<evidence type="ECO:0000256" key="8">
    <source>
        <dbReference type="ARBA" id="ARBA00022737"/>
    </source>
</evidence>
<feature type="domain" description="SIS" evidence="12">
    <location>
        <begin position="285"/>
        <end position="426"/>
    </location>
</feature>
<dbReference type="InterPro" id="IPR046348">
    <property type="entry name" value="SIS_dom_sf"/>
</dbReference>
<feature type="domain" description="SIS" evidence="12">
    <location>
        <begin position="459"/>
        <end position="600"/>
    </location>
</feature>
<evidence type="ECO:0000256" key="7">
    <source>
        <dbReference type="ARBA" id="ARBA00022679"/>
    </source>
</evidence>
<evidence type="ECO:0000259" key="12">
    <source>
        <dbReference type="PROSITE" id="PS51464"/>
    </source>
</evidence>
<dbReference type="CDD" id="cd00714">
    <property type="entry name" value="GFAT"/>
    <property type="match status" value="1"/>
</dbReference>
<dbReference type="InterPro" id="IPR035490">
    <property type="entry name" value="GlmS/FrlB_SIS"/>
</dbReference>
<sequence>MCGIVGAIADRDVVPVLIEGLKRLEYRGYDSAGIAVLDGDDVRRVRRTGRVAEMEAAAQAQGFQARIGIGHTRWATHGGVTEANAHPHISYGELALVHNGIIENHDEQRARLQQLGYAFESQTDTEVIAHLIHHYQAQGMDLLVAVQTAVRELTGAYAIAVVSKREPGRVIAARMGCPLLVGLGEGENFVASDVSAIVQATRRVIFLEEGDTAEVGRDGVRVFDALGAQVEREVHLSDVSLSSLELGPYRHFMQKEIHEQPRAIADTIEAVMDNSAFAPALFGAAAEALLRDIEGVQILACGTSYYAGLTARYWIEAIAGLPCTVEIASEYRYRKAVANPRHLVVTISQSGETLDTMEALKYAKSLGHERTLSICNVPESAIPRASRLVYYTRAGAEIGVASTKAFTTQLVALFTLAATVAKLQGRLTPGQESEYLDALRHLPGSVQHALNLEPQIVAWAERFAPKQHALFLGRGVHYPIALEGALKLKEISYIHAEAYPAGELKHGPLALVDAAMPVVVIAPNDSLLEKVKSNMQEVRARGGELFVFTDEDSQFGPSEGVHVIRAPRHVGVLSPVVHAIPVQLLAYHAALARGTDVDKPRNLAKSVTVE</sequence>
<comment type="subunit">
    <text evidence="10">Homodimer.</text>
</comment>
<evidence type="ECO:0000313" key="13">
    <source>
        <dbReference type="EMBL" id="RPE75823.1"/>
    </source>
</evidence>
<gene>
    <name evidence="10" type="primary">glmS</name>
    <name evidence="13" type="ORF">EDC50_2720</name>
</gene>
<dbReference type="GO" id="GO:0005829">
    <property type="term" value="C:cytosol"/>
    <property type="evidence" value="ECO:0007669"/>
    <property type="project" value="TreeGrafter"/>
</dbReference>
<dbReference type="InterPro" id="IPR035466">
    <property type="entry name" value="GlmS/AgaS_SIS"/>
</dbReference>
<keyword evidence="9" id="KW-0315">Glutamine amidotransferase</keyword>
<feature type="initiator methionine" description="Removed" evidence="10">
    <location>
        <position position="1"/>
    </location>
</feature>
<dbReference type="GO" id="GO:0006487">
    <property type="term" value="P:protein N-linked glycosylation"/>
    <property type="evidence" value="ECO:0007669"/>
    <property type="project" value="TreeGrafter"/>
</dbReference>
<dbReference type="NCBIfam" id="TIGR01135">
    <property type="entry name" value="glmS"/>
    <property type="match status" value="1"/>
</dbReference>
<evidence type="ECO:0000256" key="5">
    <source>
        <dbReference type="ARBA" id="ARBA00022490"/>
    </source>
</evidence>
<evidence type="ECO:0000256" key="10">
    <source>
        <dbReference type="HAMAP-Rule" id="MF_00164"/>
    </source>
</evidence>
<dbReference type="HAMAP" id="MF_00164">
    <property type="entry name" value="GlmS"/>
    <property type="match status" value="1"/>
</dbReference>
<evidence type="ECO:0000256" key="2">
    <source>
        <dbReference type="ARBA" id="ARBA00004496"/>
    </source>
</evidence>
<organism evidence="13 14">
    <name type="scientific">Vulcaniibacterium tengchongense</name>
    <dbReference type="NCBI Taxonomy" id="1273429"/>
    <lineage>
        <taxon>Bacteria</taxon>
        <taxon>Pseudomonadati</taxon>
        <taxon>Pseudomonadota</taxon>
        <taxon>Gammaproteobacteria</taxon>
        <taxon>Lysobacterales</taxon>
        <taxon>Lysobacteraceae</taxon>
        <taxon>Vulcaniibacterium</taxon>
    </lineage>
</organism>
<dbReference type="RefSeq" id="WP_123771035.1">
    <property type="nucleotide sequence ID" value="NZ_RKQN01000004.1"/>
</dbReference>
<dbReference type="PANTHER" id="PTHR10937:SF0">
    <property type="entry name" value="GLUTAMINE--FRUCTOSE-6-PHOSPHATE TRANSAMINASE (ISOMERIZING)"/>
    <property type="match status" value="1"/>
</dbReference>
<dbReference type="InterPro" id="IPR005855">
    <property type="entry name" value="GFAT"/>
</dbReference>
<dbReference type="CDD" id="cd05008">
    <property type="entry name" value="SIS_GlmS_GlmD_1"/>
    <property type="match status" value="1"/>
</dbReference>
<dbReference type="EC" id="2.6.1.16" evidence="3 10"/>
<dbReference type="FunFam" id="3.60.20.10:FF:000006">
    <property type="entry name" value="Glutamine--fructose-6-phosphate aminotransferase [isomerizing]"/>
    <property type="match status" value="1"/>
</dbReference>
<dbReference type="PROSITE" id="PS51464">
    <property type="entry name" value="SIS"/>
    <property type="match status" value="2"/>
</dbReference>
<keyword evidence="14" id="KW-1185">Reference proteome</keyword>
<evidence type="ECO:0000256" key="3">
    <source>
        <dbReference type="ARBA" id="ARBA00012916"/>
    </source>
</evidence>
<dbReference type="CDD" id="cd05009">
    <property type="entry name" value="SIS_GlmS_GlmD_2"/>
    <property type="match status" value="1"/>
</dbReference>
<feature type="active site" description="Nucleophile; for GATase activity" evidence="10">
    <location>
        <position position="2"/>
    </location>
</feature>
<dbReference type="AlphaFoldDB" id="A0A3N4V0W6"/>
<dbReference type="SUPFAM" id="SSF53697">
    <property type="entry name" value="SIS domain"/>
    <property type="match status" value="1"/>
</dbReference>
<dbReference type="Gene3D" id="3.60.20.10">
    <property type="entry name" value="Glutamine Phosphoribosylpyrophosphate, subunit 1, domain 1"/>
    <property type="match status" value="1"/>
</dbReference>
<keyword evidence="6 10" id="KW-0032">Aminotransferase</keyword>
<dbReference type="InterPro" id="IPR017932">
    <property type="entry name" value="GATase_2_dom"/>
</dbReference>
<dbReference type="NCBIfam" id="NF001484">
    <property type="entry name" value="PRK00331.1"/>
    <property type="match status" value="1"/>
</dbReference>
<dbReference type="Pfam" id="PF13522">
    <property type="entry name" value="GATase_6"/>
    <property type="match status" value="1"/>
</dbReference>
<dbReference type="InterPro" id="IPR029055">
    <property type="entry name" value="Ntn_hydrolases_N"/>
</dbReference>
<feature type="active site" description="For Fru-6P isomerization activity" evidence="10">
    <location>
        <position position="605"/>
    </location>
</feature>
<dbReference type="GO" id="GO:0004360">
    <property type="term" value="F:glutamine-fructose-6-phosphate transaminase (isomerizing) activity"/>
    <property type="evidence" value="ECO:0007669"/>
    <property type="project" value="UniProtKB-UniRule"/>
</dbReference>
<dbReference type="InterPro" id="IPR047084">
    <property type="entry name" value="GFAT_N"/>
</dbReference>
<dbReference type="FunFam" id="3.40.50.10490:FF:000001">
    <property type="entry name" value="Glutamine--fructose-6-phosphate aminotransferase [isomerizing]"/>
    <property type="match status" value="1"/>
</dbReference>
<comment type="subcellular location">
    <subcellularLocation>
        <location evidence="2 10">Cytoplasm</location>
    </subcellularLocation>
</comment>
<dbReference type="PROSITE" id="PS51278">
    <property type="entry name" value="GATASE_TYPE_2"/>
    <property type="match status" value="1"/>
</dbReference>
<dbReference type="GO" id="GO:0006047">
    <property type="term" value="P:UDP-N-acetylglucosamine metabolic process"/>
    <property type="evidence" value="ECO:0007669"/>
    <property type="project" value="TreeGrafter"/>
</dbReference>
<dbReference type="Pfam" id="PF01380">
    <property type="entry name" value="SIS"/>
    <property type="match status" value="2"/>
</dbReference>
<feature type="domain" description="Glutamine amidotransferase type-2" evidence="11">
    <location>
        <begin position="2"/>
        <end position="218"/>
    </location>
</feature>
<dbReference type="Gene3D" id="3.40.50.10490">
    <property type="entry name" value="Glucose-6-phosphate isomerase like protein, domain 1"/>
    <property type="match status" value="2"/>
</dbReference>
<name>A0A3N4V0W6_9GAMM</name>
<reference evidence="13 14" key="1">
    <citation type="submission" date="2018-11" db="EMBL/GenBank/DDBJ databases">
        <title>Genomic Encyclopedia of Type Strains, Phase IV (KMG-IV): sequencing the most valuable type-strain genomes for metagenomic binning, comparative biology and taxonomic classification.</title>
        <authorList>
            <person name="Goeker M."/>
        </authorList>
    </citation>
    <scope>NUCLEOTIDE SEQUENCE [LARGE SCALE GENOMIC DNA]</scope>
    <source>
        <strain evidence="13 14">DSM 25623</strain>
    </source>
</reference>
<comment type="function">
    <text evidence="10">Catalyzes the first step in hexosamine metabolism, converting fructose-6P into glucosamine-6P using glutamine as a nitrogen source.</text>
</comment>
<accession>A0A3N4V0W6</accession>
<comment type="catalytic activity">
    <reaction evidence="1 10">
        <text>D-fructose 6-phosphate + L-glutamine = D-glucosamine 6-phosphate + L-glutamate</text>
        <dbReference type="Rhea" id="RHEA:13237"/>
        <dbReference type="ChEBI" id="CHEBI:29985"/>
        <dbReference type="ChEBI" id="CHEBI:58359"/>
        <dbReference type="ChEBI" id="CHEBI:58725"/>
        <dbReference type="ChEBI" id="CHEBI:61527"/>
        <dbReference type="EC" id="2.6.1.16"/>
    </reaction>
</comment>
<dbReference type="GO" id="GO:0097367">
    <property type="term" value="F:carbohydrate derivative binding"/>
    <property type="evidence" value="ECO:0007669"/>
    <property type="project" value="InterPro"/>
</dbReference>
<evidence type="ECO:0000313" key="14">
    <source>
        <dbReference type="Proteomes" id="UP000269708"/>
    </source>
</evidence>
<evidence type="ECO:0000256" key="4">
    <source>
        <dbReference type="ARBA" id="ARBA00016090"/>
    </source>
</evidence>
<dbReference type="GO" id="GO:0046349">
    <property type="term" value="P:amino sugar biosynthetic process"/>
    <property type="evidence" value="ECO:0007669"/>
    <property type="project" value="UniProtKB-ARBA"/>
</dbReference>
<evidence type="ECO:0000256" key="1">
    <source>
        <dbReference type="ARBA" id="ARBA00001031"/>
    </source>
</evidence>
<keyword evidence="7 10" id="KW-0808">Transferase</keyword>
<protein>
    <recommendedName>
        <fullName evidence="4 10">Glutamine--fructose-6-phosphate aminotransferase [isomerizing]</fullName>
        <ecNumber evidence="3 10">2.6.1.16</ecNumber>
    </recommendedName>
    <alternativeName>
        <fullName evidence="10">D-fructose-6-phosphate amidotransferase</fullName>
    </alternativeName>
    <alternativeName>
        <fullName evidence="10">GFAT</fullName>
    </alternativeName>
    <alternativeName>
        <fullName evidence="10">Glucosamine-6-phosphate synthase</fullName>
    </alternativeName>
    <alternativeName>
        <fullName evidence="10">Hexosephosphate aminotransferase</fullName>
    </alternativeName>
    <alternativeName>
        <fullName evidence="10">L-glutamine--D-fructose-6-phosphate amidotransferase</fullName>
    </alternativeName>
</protein>
<evidence type="ECO:0000256" key="6">
    <source>
        <dbReference type="ARBA" id="ARBA00022576"/>
    </source>
</evidence>
<dbReference type="FunFam" id="3.40.50.10490:FF:000002">
    <property type="entry name" value="Glutamine--fructose-6-phosphate aminotransferase [isomerizing]"/>
    <property type="match status" value="1"/>
</dbReference>
<dbReference type="EMBL" id="RKQN01000004">
    <property type="protein sequence ID" value="RPE75823.1"/>
    <property type="molecule type" value="Genomic_DNA"/>
</dbReference>
<keyword evidence="8" id="KW-0677">Repeat</keyword>
<evidence type="ECO:0000259" key="11">
    <source>
        <dbReference type="PROSITE" id="PS51278"/>
    </source>
</evidence>
<evidence type="ECO:0000256" key="9">
    <source>
        <dbReference type="ARBA" id="ARBA00022962"/>
    </source>
</evidence>
<dbReference type="GO" id="GO:0006002">
    <property type="term" value="P:fructose 6-phosphate metabolic process"/>
    <property type="evidence" value="ECO:0007669"/>
    <property type="project" value="TreeGrafter"/>
</dbReference>
<dbReference type="SUPFAM" id="SSF56235">
    <property type="entry name" value="N-terminal nucleophile aminohydrolases (Ntn hydrolases)"/>
    <property type="match status" value="1"/>
</dbReference>
<keyword evidence="5 10" id="KW-0963">Cytoplasm</keyword>
<comment type="caution">
    <text evidence="13">The sequence shown here is derived from an EMBL/GenBank/DDBJ whole genome shotgun (WGS) entry which is preliminary data.</text>
</comment>
<dbReference type="GO" id="GO:0005975">
    <property type="term" value="P:carbohydrate metabolic process"/>
    <property type="evidence" value="ECO:0007669"/>
    <property type="project" value="UniProtKB-UniRule"/>
</dbReference>
<dbReference type="InterPro" id="IPR001347">
    <property type="entry name" value="SIS_dom"/>
</dbReference>
<dbReference type="Proteomes" id="UP000269708">
    <property type="component" value="Unassembled WGS sequence"/>
</dbReference>
<dbReference type="OrthoDB" id="9761808at2"/>